<protein>
    <recommendedName>
        <fullName evidence="3">Nephrocystin 3-like N-terminal domain-containing protein</fullName>
    </recommendedName>
</protein>
<evidence type="ECO:0000313" key="4">
    <source>
        <dbReference type="EMBL" id="KIJ09083.1"/>
    </source>
</evidence>
<evidence type="ECO:0000256" key="2">
    <source>
        <dbReference type="SAM" id="Coils"/>
    </source>
</evidence>
<dbReference type="OrthoDB" id="448455at2759"/>
<organism evidence="4 5">
    <name type="scientific">Paxillus involutus ATCC 200175</name>
    <dbReference type="NCBI Taxonomy" id="664439"/>
    <lineage>
        <taxon>Eukaryota</taxon>
        <taxon>Fungi</taxon>
        <taxon>Dikarya</taxon>
        <taxon>Basidiomycota</taxon>
        <taxon>Agaricomycotina</taxon>
        <taxon>Agaricomycetes</taxon>
        <taxon>Agaricomycetidae</taxon>
        <taxon>Boletales</taxon>
        <taxon>Paxilineae</taxon>
        <taxon>Paxillaceae</taxon>
        <taxon>Paxillus</taxon>
    </lineage>
</organism>
<dbReference type="Gene3D" id="3.40.50.300">
    <property type="entry name" value="P-loop containing nucleotide triphosphate hydrolases"/>
    <property type="match status" value="1"/>
</dbReference>
<reference evidence="5" key="2">
    <citation type="submission" date="2015-01" db="EMBL/GenBank/DDBJ databases">
        <title>Evolutionary Origins and Diversification of the Mycorrhizal Mutualists.</title>
        <authorList>
            <consortium name="DOE Joint Genome Institute"/>
            <consortium name="Mycorrhizal Genomics Consortium"/>
            <person name="Kohler A."/>
            <person name="Kuo A."/>
            <person name="Nagy L.G."/>
            <person name="Floudas D."/>
            <person name="Copeland A."/>
            <person name="Barry K.W."/>
            <person name="Cichocki N."/>
            <person name="Veneault-Fourrey C."/>
            <person name="LaButti K."/>
            <person name="Lindquist E.A."/>
            <person name="Lipzen A."/>
            <person name="Lundell T."/>
            <person name="Morin E."/>
            <person name="Murat C."/>
            <person name="Riley R."/>
            <person name="Ohm R."/>
            <person name="Sun H."/>
            <person name="Tunlid A."/>
            <person name="Henrissat B."/>
            <person name="Grigoriev I.V."/>
            <person name="Hibbett D.S."/>
            <person name="Martin F."/>
        </authorList>
    </citation>
    <scope>NUCLEOTIDE SEQUENCE [LARGE SCALE GENOMIC DNA]</scope>
    <source>
        <strain evidence="5">ATCC 200175</strain>
    </source>
</reference>
<dbReference type="Proteomes" id="UP000053647">
    <property type="component" value="Unassembled WGS sequence"/>
</dbReference>
<reference evidence="4 5" key="1">
    <citation type="submission" date="2014-06" db="EMBL/GenBank/DDBJ databases">
        <authorList>
            <consortium name="DOE Joint Genome Institute"/>
            <person name="Kuo A."/>
            <person name="Kohler A."/>
            <person name="Nagy L.G."/>
            <person name="Floudas D."/>
            <person name="Copeland A."/>
            <person name="Barry K.W."/>
            <person name="Cichocki N."/>
            <person name="Veneault-Fourrey C."/>
            <person name="LaButti K."/>
            <person name="Lindquist E.A."/>
            <person name="Lipzen A."/>
            <person name="Lundell T."/>
            <person name="Morin E."/>
            <person name="Murat C."/>
            <person name="Sun H."/>
            <person name="Tunlid A."/>
            <person name="Henrissat B."/>
            <person name="Grigoriev I.V."/>
            <person name="Hibbett D.S."/>
            <person name="Martin F."/>
            <person name="Nordberg H.P."/>
            <person name="Cantor M.N."/>
            <person name="Hua S.X."/>
        </authorList>
    </citation>
    <scope>NUCLEOTIDE SEQUENCE [LARGE SCALE GENOMIC DNA]</scope>
    <source>
        <strain evidence="4 5">ATCC 200175</strain>
    </source>
</reference>
<evidence type="ECO:0000313" key="5">
    <source>
        <dbReference type="Proteomes" id="UP000053647"/>
    </source>
</evidence>
<evidence type="ECO:0000259" key="3">
    <source>
        <dbReference type="Pfam" id="PF24883"/>
    </source>
</evidence>
<accession>A0A0C9TDL8</accession>
<sequence>MADSNVTGAAATMLCAKLDSLEIELSLLPDAPYQKNKKKIKISVDDKVEWSYKWTKAFAPPLGQDLIIPISSTVKIVLIGRIIDFLDKGKSLTLQDDRHVTCAMITMGLSPVADYQQALMSSVDAKLARLDKNPRLEEGLDNVDQANSAMQTMDYAVETCGQYIAPLGQALRLMIKLIDNVADVGVSSFLGFKGSSDSTQAHPLLKVGWTLLSSVYKAVQEQRLNDDNVRGLAESLREPVGVAGNCPVVEIKGTPGVIESIERLALEVASLIDEYTKSSFTVRVGRAQITDVTARITKCQAELKDLYEKLRTRLMANVSKKLRKMRKDAQKLSNEMRKWLNAHNSSINHKSARDTCVEGTGSWLARDERFRKWLDEPMTELLISGRPGFGKTVLFSTSVEVVRAHASALGARCCCAYSYFDARGSGGASRKFETLLRSILDQLCFNRADVPDAMKHLYGVDGNEHPEPTVVQLRTTLGEVVKGFDDVYILIDALDECDSQAELLDWMTSLQSTTQGLHLLATSRPERIIEERMSNSSHVRISLNSELLDDDIKAYVDERVEASDDLKLLMTEEMKKRLRVQGNGMFRLVAFWIDELKDCRSLKTVRDKLEHLPTSLNDMYTSMVSKIKADDLQYAKAIMPWLLFQCGG</sequence>
<keyword evidence="1" id="KW-0677">Repeat</keyword>
<dbReference type="InterPro" id="IPR027417">
    <property type="entry name" value="P-loop_NTPase"/>
</dbReference>
<dbReference type="PANTHER" id="PTHR10039">
    <property type="entry name" value="AMELOGENIN"/>
    <property type="match status" value="1"/>
</dbReference>
<feature type="domain" description="Nephrocystin 3-like N-terminal" evidence="3">
    <location>
        <begin position="359"/>
        <end position="524"/>
    </location>
</feature>
<feature type="coiled-coil region" evidence="2">
    <location>
        <begin position="315"/>
        <end position="342"/>
    </location>
</feature>
<dbReference type="HOGENOM" id="CLU_014052_0_0_1"/>
<dbReference type="AlphaFoldDB" id="A0A0C9TDL8"/>
<proteinExistence type="predicted"/>
<gene>
    <name evidence="4" type="ORF">PAXINDRAFT_17826</name>
</gene>
<dbReference type="EMBL" id="KN819509">
    <property type="protein sequence ID" value="KIJ09083.1"/>
    <property type="molecule type" value="Genomic_DNA"/>
</dbReference>
<dbReference type="SUPFAM" id="SSF52540">
    <property type="entry name" value="P-loop containing nucleoside triphosphate hydrolases"/>
    <property type="match status" value="1"/>
</dbReference>
<keyword evidence="2" id="KW-0175">Coiled coil</keyword>
<dbReference type="InterPro" id="IPR056884">
    <property type="entry name" value="NPHP3-like_N"/>
</dbReference>
<dbReference type="Pfam" id="PF24883">
    <property type="entry name" value="NPHP3_N"/>
    <property type="match status" value="1"/>
</dbReference>
<evidence type="ECO:0000256" key="1">
    <source>
        <dbReference type="ARBA" id="ARBA00022737"/>
    </source>
</evidence>
<name>A0A0C9TDL8_PAXIN</name>
<dbReference type="PANTHER" id="PTHR10039:SF16">
    <property type="entry name" value="GPI INOSITOL-DEACYLASE"/>
    <property type="match status" value="1"/>
</dbReference>
<keyword evidence="5" id="KW-1185">Reference proteome</keyword>